<feature type="transmembrane region" description="Helical" evidence="2">
    <location>
        <begin position="676"/>
        <end position="698"/>
    </location>
</feature>
<accession>A0A9P0GBN5</accession>
<evidence type="ECO:0000313" key="4">
    <source>
        <dbReference type="EMBL" id="CAH1103687.1"/>
    </source>
</evidence>
<evidence type="ECO:0000256" key="2">
    <source>
        <dbReference type="SAM" id="Phobius"/>
    </source>
</evidence>
<keyword evidence="2" id="KW-0472">Membrane</keyword>
<keyword evidence="3" id="KW-0732">Signal</keyword>
<feature type="signal peptide" evidence="3">
    <location>
        <begin position="1"/>
        <end position="18"/>
    </location>
</feature>
<dbReference type="OrthoDB" id="6364622at2759"/>
<protein>
    <submittedName>
        <fullName evidence="4">Uncharacterized protein</fullName>
    </submittedName>
</protein>
<dbReference type="EMBL" id="OV651827">
    <property type="protein sequence ID" value="CAH1103687.1"/>
    <property type="molecule type" value="Genomic_DNA"/>
</dbReference>
<evidence type="ECO:0000256" key="1">
    <source>
        <dbReference type="SAM" id="MobiDB-lite"/>
    </source>
</evidence>
<organism evidence="4 5">
    <name type="scientific">Psylliodes chrysocephalus</name>
    <dbReference type="NCBI Taxonomy" id="3402493"/>
    <lineage>
        <taxon>Eukaryota</taxon>
        <taxon>Metazoa</taxon>
        <taxon>Ecdysozoa</taxon>
        <taxon>Arthropoda</taxon>
        <taxon>Hexapoda</taxon>
        <taxon>Insecta</taxon>
        <taxon>Pterygota</taxon>
        <taxon>Neoptera</taxon>
        <taxon>Endopterygota</taxon>
        <taxon>Coleoptera</taxon>
        <taxon>Polyphaga</taxon>
        <taxon>Cucujiformia</taxon>
        <taxon>Chrysomeloidea</taxon>
        <taxon>Chrysomelidae</taxon>
        <taxon>Galerucinae</taxon>
        <taxon>Alticini</taxon>
        <taxon>Psylliodes</taxon>
    </lineage>
</organism>
<reference evidence="4" key="1">
    <citation type="submission" date="2022-01" db="EMBL/GenBank/DDBJ databases">
        <authorList>
            <person name="King R."/>
        </authorList>
    </citation>
    <scope>NUCLEOTIDE SEQUENCE</scope>
</reference>
<evidence type="ECO:0000256" key="3">
    <source>
        <dbReference type="SAM" id="SignalP"/>
    </source>
</evidence>
<proteinExistence type="predicted"/>
<evidence type="ECO:0000313" key="5">
    <source>
        <dbReference type="Proteomes" id="UP001153636"/>
    </source>
</evidence>
<keyword evidence="5" id="KW-1185">Reference proteome</keyword>
<feature type="region of interest" description="Disordered" evidence="1">
    <location>
        <begin position="248"/>
        <end position="271"/>
    </location>
</feature>
<name>A0A9P0GBN5_9CUCU</name>
<gene>
    <name evidence="4" type="ORF">PSYICH_LOCUS4819</name>
</gene>
<keyword evidence="2" id="KW-0812">Transmembrane</keyword>
<feature type="chain" id="PRO_5040105390" evidence="3">
    <location>
        <begin position="19"/>
        <end position="769"/>
    </location>
</feature>
<keyword evidence="2" id="KW-1133">Transmembrane helix</keyword>
<sequence>MEKVKFVISVLLIGAIYCEDVLVQDGHLEDNSREVREFNPEGWRAVEKFTASDLGWIPRDEITDLDQIKIKRRRIRKRKRRPPLQNAEEGEVYPRRRLRPFRLDQITPAWEDLSITEENIKPNNRRRLPLPNPTSEEIDKNDATEEIVSGTQRKDVQEKPLGTSILVEEKSEPQLSTNSLSDLKTLLKKSGGKFSLSEILQQKNLSLSELLMGNERAISALTENPEKPPIIIDTTTEQSNKYKRLPPSIALKPPTKTSVQEDSTEDSLSAKETLDAQRKRLALLQPKENKIFTTVIKFDVINEPTTDRRIFIPANSKYSGVEYIHINSDEGEMDSTTERKITIPSTTISTTSSTSATEKIKDVVTLTPNPSSTTKAVRYRGKLPTTNAKLRITTKKVNQIEKESYPVQFAKPIKIDISELIGFHKNEDNQKEEEAKTDGPMKVSIDLEAMFDESNKKLIEQSADIPEPIIELTTNNSEDQNETYVTAKQEIMEVMKDPISREKLSRILEYRNMTIEELVEQRERGSSQLHLADIFHNKTREPEPKDEPFVGQINPEFIQNIKTSYRQQKSTKLDDVTAASTSTTNSVKEITTKSKQKEIFPTVTVKLTKNSDGVDTFPWKQLYPNLFPETNEIDNKDSRENINEFIESLDIENRLTANTDDDDGIFNSIPSGVKSAILVSLAIIGLSITVFLAVLLVLKWIQRKNKSMNYCGSLTTKFRTPMMLQGRPTTAIKTFMNETLGRKKNYYKSTLQSMSDEIWDASRDRKESF</sequence>
<dbReference type="Proteomes" id="UP001153636">
    <property type="component" value="Chromosome 15"/>
</dbReference>
<dbReference type="AlphaFoldDB" id="A0A9P0GBN5"/>